<dbReference type="Proteomes" id="UP000467840">
    <property type="component" value="Chromosome 4"/>
</dbReference>
<evidence type="ECO:0000313" key="3">
    <source>
        <dbReference type="Proteomes" id="UP000467840"/>
    </source>
</evidence>
<accession>A0A6A6LKX7</accession>
<feature type="region of interest" description="Disordered" evidence="1">
    <location>
        <begin position="274"/>
        <end position="350"/>
    </location>
</feature>
<feature type="compositionally biased region" description="Polar residues" evidence="1">
    <location>
        <begin position="190"/>
        <end position="216"/>
    </location>
</feature>
<feature type="compositionally biased region" description="Polar residues" evidence="1">
    <location>
        <begin position="156"/>
        <end position="172"/>
    </location>
</feature>
<feature type="compositionally biased region" description="Acidic residues" evidence="1">
    <location>
        <begin position="294"/>
        <end position="308"/>
    </location>
</feature>
<gene>
    <name evidence="2" type="ORF">GH714_018385</name>
</gene>
<dbReference type="PANTHER" id="PTHR31008">
    <property type="entry name" value="COP1-INTERACTING PROTEIN-RELATED"/>
    <property type="match status" value="1"/>
</dbReference>
<dbReference type="EMBL" id="JAAGAX010000010">
    <property type="protein sequence ID" value="KAF2300928.1"/>
    <property type="molecule type" value="Genomic_DNA"/>
</dbReference>
<feature type="compositionally biased region" description="Low complexity" evidence="1">
    <location>
        <begin position="139"/>
        <end position="149"/>
    </location>
</feature>
<feature type="region of interest" description="Disordered" evidence="1">
    <location>
        <begin position="136"/>
        <end position="256"/>
    </location>
</feature>
<keyword evidence="3" id="KW-1185">Reference proteome</keyword>
<dbReference type="PANTHER" id="PTHR31008:SF15">
    <property type="entry name" value="GPI-ANCHORED ADHESIN-LIKE PROTEIN"/>
    <property type="match status" value="1"/>
</dbReference>
<sequence length="491" mass="53994">MKANELEKLFAKHKLRVPGDQSVSTRRSKPAELQVEQAINSQYRKPTAVEISPAQVRDKKTGVESIVSASDNAMFSTPPPMKTVDQDYGSSLRQNFSELSFSDDARGKFYERSLGEVSILDGASRSSQNKKLVLNGNLSSSTSCTTAAAPVPRSSVKISNPSSGRQRVQSENPLAKSVPNFSDFRKENTKPSSGVNKMENRTQVRTYAHSKSTTEGTPLVKEEKPRRSQFLTKSSSSPAKFKDLATLNSDEHPGAETSIVKLKGSVASEALENEEAFEEYPFEAENLVNLAKEQEEEELETTEVEDSANTENGKPGLSQESDKMSESENSDSLRSLSQIDPSSAAELSASVPSTFRAVGSLQGSPGESPLSWNSSMHNPFSYPHEISDIDASVDSPVGSPASWNSQSLTHTDSDAAQMRKKWGSAQKPILVSISSHNQPHKDVKKGFKRLLKFGRKVVELRVWLTGFWRQLLKEMMMQKMSEILPIGQQKT</sequence>
<organism evidence="2 3">
    <name type="scientific">Hevea brasiliensis</name>
    <name type="common">Para rubber tree</name>
    <name type="synonym">Siphonia brasiliensis</name>
    <dbReference type="NCBI Taxonomy" id="3981"/>
    <lineage>
        <taxon>Eukaryota</taxon>
        <taxon>Viridiplantae</taxon>
        <taxon>Streptophyta</taxon>
        <taxon>Embryophyta</taxon>
        <taxon>Tracheophyta</taxon>
        <taxon>Spermatophyta</taxon>
        <taxon>Magnoliopsida</taxon>
        <taxon>eudicotyledons</taxon>
        <taxon>Gunneridae</taxon>
        <taxon>Pentapetalae</taxon>
        <taxon>rosids</taxon>
        <taxon>fabids</taxon>
        <taxon>Malpighiales</taxon>
        <taxon>Euphorbiaceae</taxon>
        <taxon>Crotonoideae</taxon>
        <taxon>Micrandreae</taxon>
        <taxon>Hevea</taxon>
    </lineage>
</organism>
<feature type="compositionally biased region" description="Polar residues" evidence="1">
    <location>
        <begin position="330"/>
        <end position="341"/>
    </location>
</feature>
<protein>
    <submittedName>
        <fullName evidence="2">Uncharacterized protein</fullName>
    </submittedName>
</protein>
<feature type="compositionally biased region" description="Polar residues" evidence="1">
    <location>
        <begin position="229"/>
        <end position="238"/>
    </location>
</feature>
<name>A0A6A6LKX7_HEVBR</name>
<reference evidence="2 3" key="1">
    <citation type="journal article" date="2020" name="Mol. Plant">
        <title>The Chromosome-Based Rubber Tree Genome Provides New Insights into Spurge Genome Evolution and Rubber Biosynthesis.</title>
        <authorList>
            <person name="Liu J."/>
            <person name="Shi C."/>
            <person name="Shi C.C."/>
            <person name="Li W."/>
            <person name="Zhang Q.J."/>
            <person name="Zhang Y."/>
            <person name="Li K."/>
            <person name="Lu H.F."/>
            <person name="Shi C."/>
            <person name="Zhu S.T."/>
            <person name="Xiao Z.Y."/>
            <person name="Nan H."/>
            <person name="Yue Y."/>
            <person name="Zhu X.G."/>
            <person name="Wu Y."/>
            <person name="Hong X.N."/>
            <person name="Fan G.Y."/>
            <person name="Tong Y."/>
            <person name="Zhang D."/>
            <person name="Mao C.L."/>
            <person name="Liu Y.L."/>
            <person name="Hao S.J."/>
            <person name="Liu W.Q."/>
            <person name="Lv M.Q."/>
            <person name="Zhang H.B."/>
            <person name="Liu Y."/>
            <person name="Hu-Tang G.R."/>
            <person name="Wang J.P."/>
            <person name="Wang J.H."/>
            <person name="Sun Y.H."/>
            <person name="Ni S.B."/>
            <person name="Chen W.B."/>
            <person name="Zhang X.C."/>
            <person name="Jiao Y.N."/>
            <person name="Eichler E.E."/>
            <person name="Li G.H."/>
            <person name="Liu X."/>
            <person name="Gao L.Z."/>
        </authorList>
    </citation>
    <scope>NUCLEOTIDE SEQUENCE [LARGE SCALE GENOMIC DNA]</scope>
    <source>
        <strain evidence="3">cv. GT1</strain>
        <tissue evidence="2">Leaf</tissue>
    </source>
</reference>
<evidence type="ECO:0000313" key="2">
    <source>
        <dbReference type="EMBL" id="KAF2300928.1"/>
    </source>
</evidence>
<comment type="caution">
    <text evidence="2">The sequence shown here is derived from an EMBL/GenBank/DDBJ whole genome shotgun (WGS) entry which is preliminary data.</text>
</comment>
<feature type="region of interest" description="Disordered" evidence="1">
    <location>
        <begin position="17"/>
        <end position="39"/>
    </location>
</feature>
<evidence type="ECO:0000256" key="1">
    <source>
        <dbReference type="SAM" id="MobiDB-lite"/>
    </source>
</evidence>
<dbReference type="AlphaFoldDB" id="A0A6A6LKX7"/>
<proteinExistence type="predicted"/>